<name>A0A8D2JAU6_VARKO</name>
<dbReference type="Ensembl" id="ENSVKKT00000006272.1">
    <property type="protein sequence ID" value="ENSVKKP00000006111.1"/>
    <property type="gene ID" value="ENSVKKG00000004436.1"/>
</dbReference>
<sequence>GRPWAVARLFEVCGQPVNSPRIVGGQAAADGSWPWQVTILRRGYFICGGSLIANEWVLSAAHCFFRYPNSPYLVLLGTYQLFNLTSNVTVSRVQKIILHPDYNGHVGSLGDIALLKLQTPVEFTGDILPICLPGACVEFPPDTDCWVTGWGMIKEGGEECSSSVLQELKAPLISQKACNDIFNNASSKDMAMDPIKAGMICAGFPEGGKDSCQGDSGGPLVCKLGESWTQAGIASFGVGCARPHYPGVYTSVPYYAKWIDYIMIFSLSVAVAGVNIACFPYHGTHTLRARLSGIAKQKIKEDEATVRGWEVTAVWSFQFVSCPEGV</sequence>
<dbReference type="PROSITE" id="PS00134">
    <property type="entry name" value="TRYPSIN_HIS"/>
    <property type="match status" value="1"/>
</dbReference>
<keyword evidence="2 7" id="KW-0645">Protease</keyword>
<organism evidence="9 10">
    <name type="scientific">Varanus komodoensis</name>
    <name type="common">Komodo dragon</name>
    <dbReference type="NCBI Taxonomy" id="61221"/>
    <lineage>
        <taxon>Eukaryota</taxon>
        <taxon>Metazoa</taxon>
        <taxon>Chordata</taxon>
        <taxon>Craniata</taxon>
        <taxon>Vertebrata</taxon>
        <taxon>Euteleostomi</taxon>
        <taxon>Lepidosauria</taxon>
        <taxon>Squamata</taxon>
        <taxon>Bifurcata</taxon>
        <taxon>Unidentata</taxon>
        <taxon>Episquamata</taxon>
        <taxon>Toxicofera</taxon>
        <taxon>Anguimorpha</taxon>
        <taxon>Paleoanguimorpha</taxon>
        <taxon>Varanoidea</taxon>
        <taxon>Varanidae</taxon>
        <taxon>Varanus</taxon>
    </lineage>
</organism>
<dbReference type="GO" id="GO:0006508">
    <property type="term" value="P:proteolysis"/>
    <property type="evidence" value="ECO:0007669"/>
    <property type="project" value="UniProtKB-KW"/>
</dbReference>
<evidence type="ECO:0000256" key="1">
    <source>
        <dbReference type="ARBA" id="ARBA00009228"/>
    </source>
</evidence>
<dbReference type="PROSITE" id="PS50240">
    <property type="entry name" value="TRYPSIN_DOM"/>
    <property type="match status" value="1"/>
</dbReference>
<evidence type="ECO:0000313" key="9">
    <source>
        <dbReference type="Ensembl" id="ENSVKKP00000006111.1"/>
    </source>
</evidence>
<evidence type="ECO:0000256" key="2">
    <source>
        <dbReference type="ARBA" id="ARBA00022670"/>
    </source>
</evidence>
<dbReference type="CDD" id="cd00190">
    <property type="entry name" value="Tryp_SPc"/>
    <property type="match status" value="1"/>
</dbReference>
<dbReference type="AlphaFoldDB" id="A0A8D2JAU6"/>
<keyword evidence="7" id="KW-0720">Serine protease</keyword>
<evidence type="ECO:0000256" key="4">
    <source>
        <dbReference type="ARBA" id="ARBA00022801"/>
    </source>
</evidence>
<reference evidence="9" key="2">
    <citation type="submission" date="2025-09" db="UniProtKB">
        <authorList>
            <consortium name="Ensembl"/>
        </authorList>
    </citation>
    <scope>IDENTIFICATION</scope>
</reference>
<evidence type="ECO:0000256" key="6">
    <source>
        <dbReference type="ARBA" id="ARBA00023180"/>
    </source>
</evidence>
<dbReference type="Pfam" id="PF00089">
    <property type="entry name" value="Trypsin"/>
    <property type="match status" value="1"/>
</dbReference>
<dbReference type="PRINTS" id="PR00722">
    <property type="entry name" value="CHYMOTRYPSIN"/>
</dbReference>
<evidence type="ECO:0000313" key="10">
    <source>
        <dbReference type="Proteomes" id="UP000694545"/>
    </source>
</evidence>
<dbReference type="InterPro" id="IPR033116">
    <property type="entry name" value="TRYPSIN_SER"/>
</dbReference>
<proteinExistence type="inferred from homology"/>
<dbReference type="PANTHER" id="PTHR24253:SF159">
    <property type="entry name" value="SERINE PROTEASE 42"/>
    <property type="match status" value="1"/>
</dbReference>
<keyword evidence="3" id="KW-0732">Signal</keyword>
<reference evidence="9" key="1">
    <citation type="submission" date="2025-08" db="UniProtKB">
        <authorList>
            <consortium name="Ensembl"/>
        </authorList>
    </citation>
    <scope>IDENTIFICATION</scope>
</reference>
<keyword evidence="10" id="KW-1185">Reference proteome</keyword>
<dbReference type="InterPro" id="IPR009003">
    <property type="entry name" value="Peptidase_S1_PA"/>
</dbReference>
<dbReference type="Proteomes" id="UP000694545">
    <property type="component" value="Unplaced"/>
</dbReference>
<dbReference type="FunFam" id="2.40.10.10:FF:000039">
    <property type="entry name" value="Brain-specific serine protease 4"/>
    <property type="match status" value="1"/>
</dbReference>
<dbReference type="GO" id="GO:0005576">
    <property type="term" value="C:extracellular region"/>
    <property type="evidence" value="ECO:0007669"/>
    <property type="project" value="UniProtKB-ARBA"/>
</dbReference>
<dbReference type="PANTHER" id="PTHR24253">
    <property type="entry name" value="TRANSMEMBRANE PROTEASE SERINE"/>
    <property type="match status" value="1"/>
</dbReference>
<dbReference type="PROSITE" id="PS00135">
    <property type="entry name" value="TRYPSIN_SER"/>
    <property type="match status" value="1"/>
</dbReference>
<protein>
    <recommendedName>
        <fullName evidence="8">Peptidase S1 domain-containing protein</fullName>
    </recommendedName>
</protein>
<evidence type="ECO:0000256" key="7">
    <source>
        <dbReference type="RuleBase" id="RU363034"/>
    </source>
</evidence>
<evidence type="ECO:0000256" key="3">
    <source>
        <dbReference type="ARBA" id="ARBA00022729"/>
    </source>
</evidence>
<feature type="domain" description="Peptidase S1" evidence="8">
    <location>
        <begin position="22"/>
        <end position="264"/>
    </location>
</feature>
<dbReference type="InterPro" id="IPR001314">
    <property type="entry name" value="Peptidase_S1A"/>
</dbReference>
<dbReference type="InterPro" id="IPR018114">
    <property type="entry name" value="TRYPSIN_HIS"/>
</dbReference>
<dbReference type="InterPro" id="IPR043504">
    <property type="entry name" value="Peptidase_S1_PA_chymotrypsin"/>
</dbReference>
<accession>A0A8D2JAU6</accession>
<dbReference type="SMART" id="SM00020">
    <property type="entry name" value="Tryp_SPc"/>
    <property type="match status" value="1"/>
</dbReference>
<comment type="similarity">
    <text evidence="1">Belongs to the peptidase S1 family. Snake venom subfamily.</text>
</comment>
<dbReference type="Gene3D" id="2.40.10.10">
    <property type="entry name" value="Trypsin-like serine proteases"/>
    <property type="match status" value="1"/>
</dbReference>
<keyword evidence="4 7" id="KW-0378">Hydrolase</keyword>
<evidence type="ECO:0000256" key="5">
    <source>
        <dbReference type="ARBA" id="ARBA00023157"/>
    </source>
</evidence>
<keyword evidence="6" id="KW-0325">Glycoprotein</keyword>
<evidence type="ECO:0000259" key="8">
    <source>
        <dbReference type="PROSITE" id="PS50240"/>
    </source>
</evidence>
<dbReference type="GO" id="GO:0004252">
    <property type="term" value="F:serine-type endopeptidase activity"/>
    <property type="evidence" value="ECO:0007669"/>
    <property type="project" value="InterPro"/>
</dbReference>
<keyword evidence="5" id="KW-1015">Disulfide bond</keyword>
<dbReference type="InterPro" id="IPR001254">
    <property type="entry name" value="Trypsin_dom"/>
</dbReference>
<dbReference type="SUPFAM" id="SSF50494">
    <property type="entry name" value="Trypsin-like serine proteases"/>
    <property type="match status" value="1"/>
</dbReference>
<dbReference type="GO" id="GO:0035821">
    <property type="term" value="P:modulation of process of another organism"/>
    <property type="evidence" value="ECO:0007669"/>
    <property type="project" value="UniProtKB-ARBA"/>
</dbReference>